<keyword evidence="1" id="KW-0378">Hydrolase</keyword>
<evidence type="ECO:0000313" key="4">
    <source>
        <dbReference type="Proteomes" id="UP001165395"/>
    </source>
</evidence>
<dbReference type="RefSeq" id="WP_227180032.1">
    <property type="nucleotide sequence ID" value="NZ_JAJBZT010000003.1"/>
</dbReference>
<evidence type="ECO:0000313" key="3">
    <source>
        <dbReference type="EMBL" id="MCB6183352.1"/>
    </source>
</evidence>
<dbReference type="EMBL" id="JAJBZT010000003">
    <property type="protein sequence ID" value="MCB6183352.1"/>
    <property type="molecule type" value="Genomic_DNA"/>
</dbReference>
<feature type="domain" description="Isochorismatase-like" evidence="2">
    <location>
        <begin position="5"/>
        <end position="144"/>
    </location>
</feature>
<name>A0ABS8D5A1_9NEIS</name>
<dbReference type="InterPro" id="IPR000868">
    <property type="entry name" value="Isochorismatase-like_dom"/>
</dbReference>
<keyword evidence="4" id="KW-1185">Reference proteome</keyword>
<dbReference type="InterPro" id="IPR036380">
    <property type="entry name" value="Isochorismatase-like_sf"/>
</dbReference>
<reference evidence="3" key="1">
    <citation type="submission" date="2021-10" db="EMBL/GenBank/DDBJ databases">
        <title>The complete genome sequence of Leeia sp. TBRC 13508.</title>
        <authorList>
            <person name="Charoenyingcharoen P."/>
            <person name="Yukphan P."/>
        </authorList>
    </citation>
    <scope>NUCLEOTIDE SEQUENCE</scope>
    <source>
        <strain evidence="3">TBRC 13508</strain>
    </source>
</reference>
<comment type="caution">
    <text evidence="3">The sequence shown here is derived from an EMBL/GenBank/DDBJ whole genome shotgun (WGS) entry which is preliminary data.</text>
</comment>
<gene>
    <name evidence="3" type="ORF">LIN78_07315</name>
</gene>
<dbReference type="Pfam" id="PF00857">
    <property type="entry name" value="Isochorismatase"/>
    <property type="match status" value="1"/>
</dbReference>
<sequence length="181" mass="20415">MSPKTAVLVIDVQDSFFHRPYYEADQLPVFQEKLTKLLAGAASKNIPILHVFHVESEGHFSIESGLVKPMDWLPDNAAAVFYKHVHNAFTETRLQAWLIQEGITRLVITGIRTEQCCETTTRVACDLGFEVLFASEATMTFSMAHANGRVYRPSEIRERTELVLDGRFAQVVTVEETLAML</sequence>
<dbReference type="PANTHER" id="PTHR43540:SF6">
    <property type="entry name" value="ISOCHORISMATASE-LIKE DOMAIN-CONTAINING PROTEIN"/>
    <property type="match status" value="1"/>
</dbReference>
<evidence type="ECO:0000259" key="2">
    <source>
        <dbReference type="Pfam" id="PF00857"/>
    </source>
</evidence>
<protein>
    <submittedName>
        <fullName evidence="3">Isochorismatase family protein</fullName>
    </submittedName>
</protein>
<evidence type="ECO:0000256" key="1">
    <source>
        <dbReference type="ARBA" id="ARBA00022801"/>
    </source>
</evidence>
<accession>A0ABS8D5A1</accession>
<proteinExistence type="predicted"/>
<dbReference type="SUPFAM" id="SSF52499">
    <property type="entry name" value="Isochorismatase-like hydrolases"/>
    <property type="match status" value="1"/>
</dbReference>
<dbReference type="Proteomes" id="UP001165395">
    <property type="component" value="Unassembled WGS sequence"/>
</dbReference>
<organism evidence="3 4">
    <name type="scientific">Leeia speluncae</name>
    <dbReference type="NCBI Taxonomy" id="2884804"/>
    <lineage>
        <taxon>Bacteria</taxon>
        <taxon>Pseudomonadati</taxon>
        <taxon>Pseudomonadota</taxon>
        <taxon>Betaproteobacteria</taxon>
        <taxon>Neisseriales</taxon>
        <taxon>Leeiaceae</taxon>
        <taxon>Leeia</taxon>
    </lineage>
</organism>
<dbReference type="Gene3D" id="3.40.50.850">
    <property type="entry name" value="Isochorismatase-like"/>
    <property type="match status" value="1"/>
</dbReference>
<dbReference type="InterPro" id="IPR050272">
    <property type="entry name" value="Isochorismatase-like_hydrls"/>
</dbReference>
<dbReference type="PANTHER" id="PTHR43540">
    <property type="entry name" value="PEROXYUREIDOACRYLATE/UREIDOACRYLATE AMIDOHYDROLASE-RELATED"/>
    <property type="match status" value="1"/>
</dbReference>